<keyword evidence="8 12" id="KW-0406">Ion transport</keyword>
<keyword evidence="9 13" id="KW-0472">Membrane</keyword>
<evidence type="ECO:0000313" key="14">
    <source>
        <dbReference type="EMBL" id="KOX68687.1"/>
    </source>
</evidence>
<keyword evidence="5 12" id="KW-0812">Transmembrane</keyword>
<dbReference type="InterPro" id="IPR001873">
    <property type="entry name" value="ENaC"/>
</dbReference>
<accession>A0A0M8ZQ73</accession>
<dbReference type="AlphaFoldDB" id="A0A0M8ZQ73"/>
<evidence type="ECO:0000256" key="8">
    <source>
        <dbReference type="ARBA" id="ARBA00023065"/>
    </source>
</evidence>
<comment type="similarity">
    <text evidence="2 12">Belongs to the amiloride-sensitive sodium channel (TC 1.A.6) family.</text>
</comment>
<organism evidence="14 15">
    <name type="scientific">Melipona quadrifasciata</name>
    <dbReference type="NCBI Taxonomy" id="166423"/>
    <lineage>
        <taxon>Eukaryota</taxon>
        <taxon>Metazoa</taxon>
        <taxon>Ecdysozoa</taxon>
        <taxon>Arthropoda</taxon>
        <taxon>Hexapoda</taxon>
        <taxon>Insecta</taxon>
        <taxon>Pterygota</taxon>
        <taxon>Neoptera</taxon>
        <taxon>Endopterygota</taxon>
        <taxon>Hymenoptera</taxon>
        <taxon>Apocrita</taxon>
        <taxon>Aculeata</taxon>
        <taxon>Apoidea</taxon>
        <taxon>Anthophila</taxon>
        <taxon>Apidae</taxon>
        <taxon>Melipona</taxon>
    </lineage>
</organism>
<feature type="transmembrane region" description="Helical" evidence="13">
    <location>
        <begin position="401"/>
        <end position="424"/>
    </location>
</feature>
<gene>
    <name evidence="14" type="ORF">WN51_04173</name>
</gene>
<keyword evidence="6 13" id="KW-1133">Transmembrane helix</keyword>
<evidence type="ECO:0000256" key="11">
    <source>
        <dbReference type="ARBA" id="ARBA00023303"/>
    </source>
</evidence>
<dbReference type="EMBL" id="KQ435922">
    <property type="protein sequence ID" value="KOX68687.1"/>
    <property type="molecule type" value="Genomic_DNA"/>
</dbReference>
<dbReference type="GO" id="GO:0015280">
    <property type="term" value="F:ligand-gated sodium channel activity"/>
    <property type="evidence" value="ECO:0007669"/>
    <property type="project" value="TreeGrafter"/>
</dbReference>
<dbReference type="Pfam" id="PF00858">
    <property type="entry name" value="ASC"/>
    <property type="match status" value="1"/>
</dbReference>
<dbReference type="Proteomes" id="UP000053105">
    <property type="component" value="Unassembled WGS sequence"/>
</dbReference>
<evidence type="ECO:0000256" key="4">
    <source>
        <dbReference type="ARBA" id="ARBA00022461"/>
    </source>
</evidence>
<dbReference type="PANTHER" id="PTHR11690:SF175">
    <property type="entry name" value="PICKPOCKET 13-RELATED"/>
    <property type="match status" value="1"/>
</dbReference>
<dbReference type="OrthoDB" id="5874059at2759"/>
<dbReference type="Gene3D" id="1.10.287.770">
    <property type="entry name" value="YojJ-like"/>
    <property type="match status" value="1"/>
</dbReference>
<keyword evidence="7" id="KW-0915">Sodium</keyword>
<keyword evidence="15" id="KW-1185">Reference proteome</keyword>
<evidence type="ECO:0000256" key="2">
    <source>
        <dbReference type="ARBA" id="ARBA00007193"/>
    </source>
</evidence>
<evidence type="ECO:0000256" key="12">
    <source>
        <dbReference type="RuleBase" id="RU000679"/>
    </source>
</evidence>
<evidence type="ECO:0000256" key="7">
    <source>
        <dbReference type="ARBA" id="ARBA00023053"/>
    </source>
</evidence>
<dbReference type="STRING" id="166423.A0A0M8ZQ73"/>
<dbReference type="GO" id="GO:0005886">
    <property type="term" value="C:plasma membrane"/>
    <property type="evidence" value="ECO:0007669"/>
    <property type="project" value="TreeGrafter"/>
</dbReference>
<dbReference type="PANTHER" id="PTHR11690">
    <property type="entry name" value="AMILORIDE-SENSITIVE SODIUM CHANNEL-RELATED"/>
    <property type="match status" value="1"/>
</dbReference>
<name>A0A0M8ZQ73_9HYME</name>
<evidence type="ECO:0000256" key="10">
    <source>
        <dbReference type="ARBA" id="ARBA00023201"/>
    </source>
</evidence>
<evidence type="ECO:0000256" key="13">
    <source>
        <dbReference type="SAM" id="Phobius"/>
    </source>
</evidence>
<protein>
    <submittedName>
        <fullName evidence="14">Sodium channel protein Nach</fullName>
    </submittedName>
</protein>
<evidence type="ECO:0000256" key="3">
    <source>
        <dbReference type="ARBA" id="ARBA00022448"/>
    </source>
</evidence>
<sequence>MRARFVWWWKIIKQYLTNCTIHGVKYLVNDQLSYVERLKVYDVRYGITLEREKKLFWLIFCALSWYGCANMINNVVRNYIQYPIALTTETTYLDWQTPFPTVAFCFTVISPIKKLFKGNPGLFTNYPDSKSLRESSEHLLSLYQTMRVPCEEFLAECTWNNVKFDCCTEFKELRKTGVGYCVAMNTFHSKPGVHFFVNRTVKYGDLVVDILMNEKMKKQIFSGFTVHLLNNLKLPMLNNVDKSDIPIKSGRTTRVEFTMQDTFNEDGVKKIAVEHRGCRFPEETQTNNLFNVYSSDSCYLEVIIERMIKLCGCVNFYYFIPRGARVCNGTEMLCIIENKMNIDVQSLKNERCLPDCEGTSLVVNHLEPSEYDSPNRMYGRLHFSLLSHPTMRYRRYVVNDLLDVIVSVGSALGLFMGASILSIFEIPYWLFIASADTYIRSRETSITSSTTSKSELEVGIAPQSSNNEQSHSDVNTCRNLLTFQEVQVEIKTLGKRDILSSFVKVVPYDLPAQAEYVLDKCAFLKEKIFTLGAKGYSLRNKLFEKELIGKTRTWFLKHYYSVLREVLNSESVSVQVPSWSELIEGMEEQRLAAVDEKIGAEIINDVDSYHEFEFKNRNETVIEIIKIDPVYRKRLSETITELVEFSLRLGKIRKPT</sequence>
<keyword evidence="10 12" id="KW-0739">Sodium transport</keyword>
<keyword evidence="3 12" id="KW-0813">Transport</keyword>
<evidence type="ECO:0000256" key="1">
    <source>
        <dbReference type="ARBA" id="ARBA00004141"/>
    </source>
</evidence>
<comment type="subcellular location">
    <subcellularLocation>
        <location evidence="1">Membrane</location>
        <topology evidence="1">Multi-pass membrane protein</topology>
    </subcellularLocation>
</comment>
<evidence type="ECO:0000256" key="9">
    <source>
        <dbReference type="ARBA" id="ARBA00023136"/>
    </source>
</evidence>
<proteinExistence type="inferred from homology"/>
<keyword evidence="4 12" id="KW-0894">Sodium channel</keyword>
<evidence type="ECO:0000313" key="15">
    <source>
        <dbReference type="Proteomes" id="UP000053105"/>
    </source>
</evidence>
<dbReference type="Gene3D" id="1.10.287.820">
    <property type="entry name" value="Acid-sensing ion channel domain"/>
    <property type="match status" value="1"/>
</dbReference>
<evidence type="ECO:0000256" key="6">
    <source>
        <dbReference type="ARBA" id="ARBA00022989"/>
    </source>
</evidence>
<evidence type="ECO:0000256" key="5">
    <source>
        <dbReference type="ARBA" id="ARBA00022692"/>
    </source>
</evidence>
<keyword evidence="11 12" id="KW-0407">Ion channel</keyword>
<reference evidence="14 15" key="1">
    <citation type="submission" date="2015-07" db="EMBL/GenBank/DDBJ databases">
        <title>The genome of Melipona quadrifasciata.</title>
        <authorList>
            <person name="Pan H."/>
            <person name="Kapheim K."/>
        </authorList>
    </citation>
    <scope>NUCLEOTIDE SEQUENCE [LARGE SCALE GENOMIC DNA]</scope>
    <source>
        <strain evidence="14">0111107301</strain>
        <tissue evidence="14">Whole body</tissue>
    </source>
</reference>